<accession>A0A873P533</accession>
<evidence type="ECO:0000256" key="5">
    <source>
        <dbReference type="ARBA" id="ARBA00022692"/>
    </source>
</evidence>
<evidence type="ECO:0000256" key="10">
    <source>
        <dbReference type="ARBA" id="ARBA00046288"/>
    </source>
</evidence>
<keyword evidence="7 12" id="KW-1133">Transmembrane helix</keyword>
<evidence type="ECO:0000256" key="9">
    <source>
        <dbReference type="ARBA" id="ARBA00023180"/>
    </source>
</evidence>
<keyword evidence="9" id="KW-0325">Glycoprotein</keyword>
<reference evidence="13" key="1">
    <citation type="submission" date="2020-01" db="EMBL/GenBank/DDBJ databases">
        <authorList>
            <person name="Pym A.M."/>
            <person name="Bass C."/>
            <person name="Singh K.S."/>
        </authorList>
    </citation>
    <scope>NUCLEOTIDE SEQUENCE</scope>
</reference>
<keyword evidence="5 12" id="KW-0812">Transmembrane</keyword>
<comment type="catalytic activity">
    <reaction evidence="12">
        <text>glucuronate acceptor + UDP-alpha-D-glucuronate = acceptor beta-D-glucuronoside + UDP + H(+)</text>
        <dbReference type="Rhea" id="RHEA:21032"/>
        <dbReference type="ChEBI" id="CHEBI:15378"/>
        <dbReference type="ChEBI" id="CHEBI:58052"/>
        <dbReference type="ChEBI" id="CHEBI:58223"/>
        <dbReference type="ChEBI" id="CHEBI:132367"/>
        <dbReference type="ChEBI" id="CHEBI:132368"/>
        <dbReference type="EC" id="2.4.1.17"/>
    </reaction>
</comment>
<dbReference type="CDD" id="cd03784">
    <property type="entry name" value="GT1_Gtf-like"/>
    <property type="match status" value="1"/>
</dbReference>
<keyword evidence="6" id="KW-0256">Endoplasmic reticulum</keyword>
<evidence type="ECO:0000256" key="11">
    <source>
        <dbReference type="RuleBase" id="RU003718"/>
    </source>
</evidence>
<gene>
    <name evidence="13" type="primary">UGT360B2</name>
</gene>
<dbReference type="InterPro" id="IPR002213">
    <property type="entry name" value="UDP_glucos_trans"/>
</dbReference>
<name>A0A873P533_TRIVP</name>
<keyword evidence="8 12" id="KW-0472">Membrane</keyword>
<evidence type="ECO:0000256" key="3">
    <source>
        <dbReference type="ARBA" id="ARBA00022676"/>
    </source>
</evidence>
<feature type="chain" id="PRO_5033110724" description="UDP-glucuronosyltransferase" evidence="12">
    <location>
        <begin position="24"/>
        <end position="517"/>
    </location>
</feature>
<evidence type="ECO:0000256" key="8">
    <source>
        <dbReference type="ARBA" id="ARBA00023136"/>
    </source>
</evidence>
<dbReference type="SUPFAM" id="SSF53756">
    <property type="entry name" value="UDP-Glycosyltransferase/glycogen phosphorylase"/>
    <property type="match status" value="1"/>
</dbReference>
<dbReference type="InterPro" id="IPR035595">
    <property type="entry name" value="UDP_glycos_trans_CS"/>
</dbReference>
<reference evidence="13" key="2">
    <citation type="journal article" name="BMC Genomics">
        <title>Host plant adaptation in the polyphagous whitefly, Trialeurodes vaporariorum, is associated with transcriptional plasticity and altered sensitivity to insecticides.</title>
        <authorList>
            <person name="Pym A."/>
            <person name="Singh K.S."/>
            <person name="Nordgren A."/>
            <person name="Davies T.G.E."/>
            <person name="Zimmer C.T."/>
            <person name="Elias J."/>
            <person name="Slater R."/>
            <person name="Bass C."/>
        </authorList>
    </citation>
    <scope>NUCLEOTIDE SEQUENCE</scope>
</reference>
<evidence type="ECO:0000256" key="6">
    <source>
        <dbReference type="ARBA" id="ARBA00022824"/>
    </source>
</evidence>
<sequence length="517" mass="58258">MQITLLLILVATLVAVSVKNVSGYKILGLFPYNGKSHFIMFESLMKGLAEKGHTVDVLSHFPLDTSMDNYTDFSVAGSIRVLTGQISLEVFEEYRFDPLGINNIKFLYYSILGHETIMNSSAIQRLMESDERYDLIITESLASDVLLGFVNKFQVPFIFLSASTMLAWTSSLVANPLNPAFVPNQFLLFSPQMTFAERLENTLATLTHLAAWHWVFVPENQRLLEKYFGIDVPPVLDIAKNVSLVMVNTHSSCMGSQPFNPNVIEVGGIHIKPVKQLPKDIEHFIKSSPHGVIYFCLGSLIRAATLSDQKKKAFMFAFSQLKERVLWKFEEETLASNSNIMVRKWMPQRDILAHPKVKLFISHCGLMGTLEAVSEGKPILGIPIYGDQWTNCRAIELKGMAKVVTFRTIDDASILNAIKEALKPQYATKAKEISAIFHDRPMTPMDTAIYWVEYVIRNKGAKNLRTAAADLPFYQYLLLDVMIFIMLCVSATSYLVYYVLKCVINRMTSNAAKTKLS</sequence>
<protein>
    <recommendedName>
        <fullName evidence="12">UDP-glucuronosyltransferase</fullName>
        <ecNumber evidence="12">2.4.1.17</ecNumber>
    </recommendedName>
</protein>
<evidence type="ECO:0000256" key="1">
    <source>
        <dbReference type="ARBA" id="ARBA00004240"/>
    </source>
</evidence>
<dbReference type="FunFam" id="3.40.50.2000:FF:000050">
    <property type="entry name" value="UDP-glucuronosyltransferase"/>
    <property type="match status" value="1"/>
</dbReference>
<comment type="subcellular location">
    <subcellularLocation>
        <location evidence="10">Endomembrane system</location>
        <topology evidence="10">Single-pass type I membrane protein</topology>
    </subcellularLocation>
    <subcellularLocation>
        <location evidence="1">Endoplasmic reticulum</location>
    </subcellularLocation>
    <subcellularLocation>
        <location evidence="12">Membrane</location>
        <topology evidence="12">Single-pass membrane protein</topology>
    </subcellularLocation>
</comment>
<organism evidence="13">
    <name type="scientific">Trialeurodes vaporariorum</name>
    <name type="common">Greenhouse whitefly</name>
    <name type="synonym">Aleyrodes vaporariorum</name>
    <dbReference type="NCBI Taxonomy" id="88556"/>
    <lineage>
        <taxon>Eukaryota</taxon>
        <taxon>Metazoa</taxon>
        <taxon>Ecdysozoa</taxon>
        <taxon>Arthropoda</taxon>
        <taxon>Hexapoda</taxon>
        <taxon>Insecta</taxon>
        <taxon>Pterygota</taxon>
        <taxon>Neoptera</taxon>
        <taxon>Paraneoptera</taxon>
        <taxon>Hemiptera</taxon>
        <taxon>Sternorrhyncha</taxon>
        <taxon>Aleyrodoidea</taxon>
        <taxon>Aleyrodidae</taxon>
        <taxon>Aleyrodinae</taxon>
        <taxon>Trialeurodes</taxon>
    </lineage>
</organism>
<dbReference type="EC" id="2.4.1.17" evidence="12"/>
<dbReference type="EMBL" id="MT012604">
    <property type="protein sequence ID" value="QPA18386.1"/>
    <property type="molecule type" value="mRNA"/>
</dbReference>
<evidence type="ECO:0000256" key="7">
    <source>
        <dbReference type="ARBA" id="ARBA00022989"/>
    </source>
</evidence>
<dbReference type="PROSITE" id="PS00375">
    <property type="entry name" value="UDPGT"/>
    <property type="match status" value="1"/>
</dbReference>
<dbReference type="AlphaFoldDB" id="A0A873P533"/>
<feature type="transmembrane region" description="Helical" evidence="12">
    <location>
        <begin position="473"/>
        <end position="500"/>
    </location>
</feature>
<dbReference type="GO" id="GO:0016020">
    <property type="term" value="C:membrane"/>
    <property type="evidence" value="ECO:0007669"/>
    <property type="project" value="UniProtKB-SubCell"/>
</dbReference>
<evidence type="ECO:0000313" key="13">
    <source>
        <dbReference type="EMBL" id="QPA18386.1"/>
    </source>
</evidence>
<dbReference type="GO" id="GO:0015020">
    <property type="term" value="F:glucuronosyltransferase activity"/>
    <property type="evidence" value="ECO:0007669"/>
    <property type="project" value="UniProtKB-EC"/>
</dbReference>
<evidence type="ECO:0000256" key="2">
    <source>
        <dbReference type="ARBA" id="ARBA00009995"/>
    </source>
</evidence>
<evidence type="ECO:0000256" key="4">
    <source>
        <dbReference type="ARBA" id="ARBA00022679"/>
    </source>
</evidence>
<keyword evidence="12" id="KW-0732">Signal</keyword>
<evidence type="ECO:0000256" key="12">
    <source>
        <dbReference type="RuleBase" id="RU362059"/>
    </source>
</evidence>
<dbReference type="GO" id="GO:0005783">
    <property type="term" value="C:endoplasmic reticulum"/>
    <property type="evidence" value="ECO:0007669"/>
    <property type="project" value="UniProtKB-SubCell"/>
</dbReference>
<feature type="signal peptide" evidence="12">
    <location>
        <begin position="1"/>
        <end position="23"/>
    </location>
</feature>
<keyword evidence="4 11" id="KW-0808">Transferase</keyword>
<proteinExistence type="evidence at transcript level"/>
<comment type="similarity">
    <text evidence="2 11">Belongs to the UDP-glycosyltransferase family.</text>
</comment>
<dbReference type="PANTHER" id="PTHR48043:SF114">
    <property type="entry name" value="IP04436P-RELATED"/>
    <property type="match status" value="1"/>
</dbReference>
<dbReference type="PANTHER" id="PTHR48043">
    <property type="entry name" value="EG:EG0003.4 PROTEIN-RELATED"/>
    <property type="match status" value="1"/>
</dbReference>
<keyword evidence="3 11" id="KW-0328">Glycosyltransferase</keyword>
<dbReference type="Gene3D" id="3.40.50.2000">
    <property type="entry name" value="Glycogen Phosphorylase B"/>
    <property type="match status" value="1"/>
</dbReference>
<dbReference type="InterPro" id="IPR050271">
    <property type="entry name" value="UDP-glycosyltransferase"/>
</dbReference>
<dbReference type="Pfam" id="PF00201">
    <property type="entry name" value="UDPGT"/>
    <property type="match status" value="1"/>
</dbReference>